<name>A0ABP1GA96_9CHLO</name>
<feature type="region of interest" description="Disordered" evidence="1">
    <location>
        <begin position="1"/>
        <end position="77"/>
    </location>
</feature>
<organism evidence="2 3">
    <name type="scientific">Coccomyxa viridis</name>
    <dbReference type="NCBI Taxonomy" id="1274662"/>
    <lineage>
        <taxon>Eukaryota</taxon>
        <taxon>Viridiplantae</taxon>
        <taxon>Chlorophyta</taxon>
        <taxon>core chlorophytes</taxon>
        <taxon>Trebouxiophyceae</taxon>
        <taxon>Trebouxiophyceae incertae sedis</taxon>
        <taxon>Coccomyxaceae</taxon>
        <taxon>Coccomyxa</taxon>
    </lineage>
</organism>
<feature type="compositionally biased region" description="Polar residues" evidence="1">
    <location>
        <begin position="540"/>
        <end position="555"/>
    </location>
</feature>
<dbReference type="Proteomes" id="UP001497392">
    <property type="component" value="Unassembled WGS sequence"/>
</dbReference>
<accession>A0ABP1GA96</accession>
<protein>
    <submittedName>
        <fullName evidence="2">G11280 protein</fullName>
    </submittedName>
</protein>
<comment type="caution">
    <text evidence="2">The sequence shown here is derived from an EMBL/GenBank/DDBJ whole genome shotgun (WGS) entry which is preliminary data.</text>
</comment>
<evidence type="ECO:0000313" key="2">
    <source>
        <dbReference type="EMBL" id="CAL5228195.1"/>
    </source>
</evidence>
<reference evidence="2 3" key="1">
    <citation type="submission" date="2024-06" db="EMBL/GenBank/DDBJ databases">
        <authorList>
            <person name="Kraege A."/>
            <person name="Thomma B."/>
        </authorList>
    </citation>
    <scope>NUCLEOTIDE SEQUENCE [LARGE SCALE GENOMIC DNA]</scope>
</reference>
<feature type="compositionally biased region" description="Basic and acidic residues" evidence="1">
    <location>
        <begin position="511"/>
        <end position="529"/>
    </location>
</feature>
<feature type="compositionally biased region" description="Pro residues" evidence="1">
    <location>
        <begin position="8"/>
        <end position="18"/>
    </location>
</feature>
<feature type="compositionally biased region" description="Basic and acidic residues" evidence="1">
    <location>
        <begin position="304"/>
        <end position="325"/>
    </location>
</feature>
<gene>
    <name evidence="2" type="primary">g11280</name>
    <name evidence="2" type="ORF">VP750_LOCUS10101</name>
</gene>
<feature type="compositionally biased region" description="Polar residues" evidence="1">
    <location>
        <begin position="448"/>
        <end position="459"/>
    </location>
</feature>
<sequence length="596" mass="66654">MIVTVQAWPPPPPPPPRRSWPSKPQAPGQGGGQAISAAAAPEAAAVPPMQQEGPNDGRNSMGWRSTPSSWADQEAKWKRAQSGRDMLARIVDNGLLRNRLNKECLEYFEMLTEAEQLEVAHMLKHRLNPDTRDPSGVLIRLIATVRNARRSSGLQRPMQSSNFPARPSFTPNRVLKAQRFSDTLFLYNLPPECRRAYERLPSEAQYRVKQLCAKFEAVRTYPEAFMNAIHDITGRSRPQQQPDEGMAMDGRSKEELIPANWVGFADEGQYEDESPHRCLQAWPEDALEDQPKRSCLSEVQTPSLREEHNSSATAHEEPNYPHPHMEMQAWPEDTLEIQPKRSCFSESQTPSHWEERSTSATATADDEPDHPHTELQTEPEAELHMTATSVEAWPENALEIQPRKSSPPESQTPSHSEQSASVSADDKPDQPHAELQAWPKDALEIQSKRSSPSESQTPSYWEERKMSAAADDKPDQPHVELQAWPEDALEMQPKRHSPSADPSAESQTPSHWEERSTSATAHDEPDQPHTELQAWPPNELETQTKSNTQPENQAPCQKEGHDTSAAAAPEGTLLHLPVTAEAIDTAAKELIGLLDI</sequence>
<feature type="compositionally biased region" description="Low complexity" evidence="1">
    <location>
        <begin position="34"/>
        <end position="51"/>
    </location>
</feature>
<proteinExistence type="predicted"/>
<dbReference type="EMBL" id="CAXHTA020000018">
    <property type="protein sequence ID" value="CAL5228195.1"/>
    <property type="molecule type" value="Genomic_DNA"/>
</dbReference>
<feature type="compositionally biased region" description="Basic and acidic residues" evidence="1">
    <location>
        <begin position="461"/>
        <end position="478"/>
    </location>
</feature>
<feature type="region of interest" description="Disordered" evidence="1">
    <location>
        <begin position="342"/>
        <end position="568"/>
    </location>
</feature>
<feature type="region of interest" description="Disordered" evidence="1">
    <location>
        <begin position="284"/>
        <end position="326"/>
    </location>
</feature>
<evidence type="ECO:0000256" key="1">
    <source>
        <dbReference type="SAM" id="MobiDB-lite"/>
    </source>
</evidence>
<feature type="compositionally biased region" description="Polar residues" evidence="1">
    <location>
        <begin position="62"/>
        <end position="71"/>
    </location>
</feature>
<feature type="compositionally biased region" description="Polar residues" evidence="1">
    <location>
        <begin position="403"/>
        <end position="422"/>
    </location>
</feature>
<evidence type="ECO:0000313" key="3">
    <source>
        <dbReference type="Proteomes" id="UP001497392"/>
    </source>
</evidence>
<keyword evidence="3" id="KW-1185">Reference proteome</keyword>